<dbReference type="OrthoDB" id="370281at2759"/>
<feature type="transmembrane region" description="Helical" evidence="6">
    <location>
        <begin position="21"/>
        <end position="45"/>
    </location>
</feature>
<feature type="transmembrane region" description="Helical" evidence="6">
    <location>
        <begin position="65"/>
        <end position="90"/>
    </location>
</feature>
<dbReference type="PANTHER" id="PTHR23510">
    <property type="entry name" value="INNER MEMBRANE TRANSPORT PROTEIN YAJR"/>
    <property type="match status" value="1"/>
</dbReference>
<feature type="transmembrane region" description="Helical" evidence="6">
    <location>
        <begin position="253"/>
        <end position="272"/>
    </location>
</feature>
<evidence type="ECO:0000256" key="1">
    <source>
        <dbReference type="ARBA" id="ARBA00004127"/>
    </source>
</evidence>
<dbReference type="GO" id="GO:0012505">
    <property type="term" value="C:endomembrane system"/>
    <property type="evidence" value="ECO:0007669"/>
    <property type="project" value="UniProtKB-SubCell"/>
</dbReference>
<proteinExistence type="predicted"/>
<evidence type="ECO:0000256" key="5">
    <source>
        <dbReference type="ARBA" id="ARBA00023136"/>
    </source>
</evidence>
<dbReference type="Gene3D" id="1.20.1250.20">
    <property type="entry name" value="MFS general substrate transporter like domains"/>
    <property type="match status" value="2"/>
</dbReference>
<evidence type="ECO:0008006" key="9">
    <source>
        <dbReference type="Google" id="ProtNLM"/>
    </source>
</evidence>
<dbReference type="InterPro" id="IPR011701">
    <property type="entry name" value="MFS"/>
</dbReference>
<sequence>MFSHLFADVRHSMQRSLATRALQTTWPFTCTIVLFFVVFFVFTIFETIATPLGMDMYGWSKPQASLYMGIVLAGAGILAIVVFLVVKLLAKRFDSRLLLIAGYVFCFVGFFIFLPWGHKLPVMGYADIVTPFRPNITHTTMALSPRDLTHFLPSRVANGNEIAAPLTSDLRYTQDFRSDPTSLLDVTTSTTTNVTAAPEGCPWSFAWCGQVPQVRLQQFLGGTVAIAIGYPVCNVMTYTLFSKVLGPQPQGLWMGYLTATGSLARTLGPIFVSQIYDAYGPRVTFASACAVLLLTVGLCLLSYRRLLPFSDTPYRRRPDDEYT</sequence>
<dbReference type="STRING" id="400727.A0A2T7PNG3"/>
<dbReference type="AlphaFoldDB" id="A0A2T7PNG3"/>
<dbReference type="EMBL" id="PZQS01000003">
    <property type="protein sequence ID" value="PVD34965.1"/>
    <property type="molecule type" value="Genomic_DNA"/>
</dbReference>
<dbReference type="Pfam" id="PF07690">
    <property type="entry name" value="MFS_1"/>
    <property type="match status" value="1"/>
</dbReference>
<feature type="transmembrane region" description="Helical" evidence="6">
    <location>
        <begin position="97"/>
        <end position="116"/>
    </location>
</feature>
<evidence type="ECO:0000256" key="4">
    <source>
        <dbReference type="ARBA" id="ARBA00022989"/>
    </source>
</evidence>
<accession>A0A2T7PNG3</accession>
<protein>
    <recommendedName>
        <fullName evidence="9">Major facilitator superfamily (MFS) profile domain-containing protein</fullName>
    </recommendedName>
</protein>
<dbReference type="InterPro" id="IPR051068">
    <property type="entry name" value="MFS_Domain-Containing_Protein"/>
</dbReference>
<dbReference type="Proteomes" id="UP000245119">
    <property type="component" value="Linkage Group LG3"/>
</dbReference>
<comment type="caution">
    <text evidence="7">The sequence shown here is derived from an EMBL/GenBank/DDBJ whole genome shotgun (WGS) entry which is preliminary data.</text>
</comment>
<comment type="subcellular location">
    <subcellularLocation>
        <location evidence="1">Endomembrane system</location>
        <topology evidence="1">Multi-pass membrane protein</topology>
    </subcellularLocation>
</comment>
<dbReference type="GO" id="GO:0022857">
    <property type="term" value="F:transmembrane transporter activity"/>
    <property type="evidence" value="ECO:0007669"/>
    <property type="project" value="InterPro"/>
</dbReference>
<reference evidence="7 8" key="1">
    <citation type="submission" date="2018-04" db="EMBL/GenBank/DDBJ databases">
        <title>The genome of golden apple snail Pomacea canaliculata provides insight into stress tolerance and invasive adaptation.</title>
        <authorList>
            <person name="Liu C."/>
            <person name="Liu B."/>
            <person name="Ren Y."/>
            <person name="Zhang Y."/>
            <person name="Wang H."/>
            <person name="Li S."/>
            <person name="Jiang F."/>
            <person name="Yin L."/>
            <person name="Zhang G."/>
            <person name="Qian W."/>
            <person name="Fan W."/>
        </authorList>
    </citation>
    <scope>NUCLEOTIDE SEQUENCE [LARGE SCALE GENOMIC DNA]</scope>
    <source>
        <strain evidence="7">SZHN2017</strain>
        <tissue evidence="7">Muscle</tissue>
    </source>
</reference>
<evidence type="ECO:0000313" key="7">
    <source>
        <dbReference type="EMBL" id="PVD34965.1"/>
    </source>
</evidence>
<keyword evidence="2" id="KW-0813">Transport</keyword>
<keyword evidence="3 6" id="KW-0812">Transmembrane</keyword>
<dbReference type="InterPro" id="IPR036259">
    <property type="entry name" value="MFS_trans_sf"/>
</dbReference>
<evidence type="ECO:0000256" key="2">
    <source>
        <dbReference type="ARBA" id="ARBA00022448"/>
    </source>
</evidence>
<name>A0A2T7PNG3_POMCA</name>
<evidence type="ECO:0000256" key="3">
    <source>
        <dbReference type="ARBA" id="ARBA00022692"/>
    </source>
</evidence>
<evidence type="ECO:0000313" key="8">
    <source>
        <dbReference type="Proteomes" id="UP000245119"/>
    </source>
</evidence>
<feature type="transmembrane region" description="Helical" evidence="6">
    <location>
        <begin position="219"/>
        <end position="241"/>
    </location>
</feature>
<keyword evidence="4 6" id="KW-1133">Transmembrane helix</keyword>
<organism evidence="7 8">
    <name type="scientific">Pomacea canaliculata</name>
    <name type="common">Golden apple snail</name>
    <dbReference type="NCBI Taxonomy" id="400727"/>
    <lineage>
        <taxon>Eukaryota</taxon>
        <taxon>Metazoa</taxon>
        <taxon>Spiralia</taxon>
        <taxon>Lophotrochozoa</taxon>
        <taxon>Mollusca</taxon>
        <taxon>Gastropoda</taxon>
        <taxon>Caenogastropoda</taxon>
        <taxon>Architaenioglossa</taxon>
        <taxon>Ampullarioidea</taxon>
        <taxon>Ampullariidae</taxon>
        <taxon>Pomacea</taxon>
    </lineage>
</organism>
<keyword evidence="5 6" id="KW-0472">Membrane</keyword>
<dbReference type="SUPFAM" id="SSF103473">
    <property type="entry name" value="MFS general substrate transporter"/>
    <property type="match status" value="1"/>
</dbReference>
<evidence type="ECO:0000256" key="6">
    <source>
        <dbReference type="SAM" id="Phobius"/>
    </source>
</evidence>
<gene>
    <name evidence="7" type="ORF">C0Q70_06246</name>
</gene>
<dbReference type="GO" id="GO:0005765">
    <property type="term" value="C:lysosomal membrane"/>
    <property type="evidence" value="ECO:0007669"/>
    <property type="project" value="TreeGrafter"/>
</dbReference>
<keyword evidence="8" id="KW-1185">Reference proteome</keyword>
<feature type="transmembrane region" description="Helical" evidence="6">
    <location>
        <begin position="284"/>
        <end position="307"/>
    </location>
</feature>
<dbReference type="PANTHER" id="PTHR23510:SF3">
    <property type="entry name" value="MAJOR FACILITATOR SUPERFAMILY DOMAIN-CONTAINING PROTEIN 8"/>
    <property type="match status" value="1"/>
</dbReference>